<sequence length="67" mass="7687">MRSGRERGKHEKWKRKSNAIKITKYFPHINMTEYAGQAVDQTTIGIPSGKLKDLALDKCVLQEDLNK</sequence>
<evidence type="ECO:0000313" key="1">
    <source>
        <dbReference type="EMBL" id="CAI9732325.1"/>
    </source>
</evidence>
<dbReference type="AlphaFoldDB" id="A0AA36BD97"/>
<organism evidence="1 2">
    <name type="scientific">Octopus vulgaris</name>
    <name type="common">Common octopus</name>
    <dbReference type="NCBI Taxonomy" id="6645"/>
    <lineage>
        <taxon>Eukaryota</taxon>
        <taxon>Metazoa</taxon>
        <taxon>Spiralia</taxon>
        <taxon>Lophotrochozoa</taxon>
        <taxon>Mollusca</taxon>
        <taxon>Cephalopoda</taxon>
        <taxon>Coleoidea</taxon>
        <taxon>Octopodiformes</taxon>
        <taxon>Octopoda</taxon>
        <taxon>Incirrata</taxon>
        <taxon>Octopodidae</taxon>
        <taxon>Octopus</taxon>
    </lineage>
</organism>
<protein>
    <submittedName>
        <fullName evidence="1">Uncharacterized protein</fullName>
    </submittedName>
</protein>
<dbReference type="Proteomes" id="UP001162480">
    <property type="component" value="Chromosome 13"/>
</dbReference>
<evidence type="ECO:0000313" key="2">
    <source>
        <dbReference type="Proteomes" id="UP001162480"/>
    </source>
</evidence>
<keyword evidence="2" id="KW-1185">Reference proteome</keyword>
<gene>
    <name evidence="1" type="ORF">OCTVUL_1B003246</name>
</gene>
<proteinExistence type="predicted"/>
<dbReference type="EMBL" id="OX597826">
    <property type="protein sequence ID" value="CAI9732325.1"/>
    <property type="molecule type" value="Genomic_DNA"/>
</dbReference>
<name>A0AA36BD97_OCTVU</name>
<reference evidence="1" key="1">
    <citation type="submission" date="2023-08" db="EMBL/GenBank/DDBJ databases">
        <authorList>
            <person name="Alioto T."/>
            <person name="Alioto T."/>
            <person name="Gomez Garrido J."/>
        </authorList>
    </citation>
    <scope>NUCLEOTIDE SEQUENCE</scope>
</reference>
<accession>A0AA36BD97</accession>